<keyword evidence="1" id="KW-0472">Membrane</keyword>
<dbReference type="Pfam" id="PF14155">
    <property type="entry name" value="DUF4307"/>
    <property type="match status" value="1"/>
</dbReference>
<name>A0ABP5BBU3_9MICO</name>
<reference evidence="3" key="1">
    <citation type="journal article" date="2019" name="Int. J. Syst. Evol. Microbiol.">
        <title>The Global Catalogue of Microorganisms (GCM) 10K type strain sequencing project: providing services to taxonomists for standard genome sequencing and annotation.</title>
        <authorList>
            <consortium name="The Broad Institute Genomics Platform"/>
            <consortium name="The Broad Institute Genome Sequencing Center for Infectious Disease"/>
            <person name="Wu L."/>
            <person name="Ma J."/>
        </authorList>
    </citation>
    <scope>NUCLEOTIDE SEQUENCE [LARGE SCALE GENOMIC DNA]</scope>
    <source>
        <strain evidence="3">JCM 14900</strain>
    </source>
</reference>
<dbReference type="RefSeq" id="WP_248151237.1">
    <property type="nucleotide sequence ID" value="NZ_BAAAOF010000009.1"/>
</dbReference>
<dbReference type="Proteomes" id="UP001501343">
    <property type="component" value="Unassembled WGS sequence"/>
</dbReference>
<evidence type="ECO:0000313" key="3">
    <source>
        <dbReference type="Proteomes" id="UP001501343"/>
    </source>
</evidence>
<dbReference type="EMBL" id="BAAAOF010000009">
    <property type="protein sequence ID" value="GAA1939831.1"/>
    <property type="molecule type" value="Genomic_DNA"/>
</dbReference>
<proteinExistence type="predicted"/>
<gene>
    <name evidence="2" type="ORF">GCM10009775_34720</name>
</gene>
<dbReference type="InterPro" id="IPR025443">
    <property type="entry name" value="DUF4307"/>
</dbReference>
<evidence type="ECO:0000313" key="2">
    <source>
        <dbReference type="EMBL" id="GAA1939831.1"/>
    </source>
</evidence>
<evidence type="ECO:0008006" key="4">
    <source>
        <dbReference type="Google" id="ProtNLM"/>
    </source>
</evidence>
<accession>A0ABP5BBU3</accession>
<organism evidence="2 3">
    <name type="scientific">Microbacterium aoyamense</name>
    <dbReference type="NCBI Taxonomy" id="344166"/>
    <lineage>
        <taxon>Bacteria</taxon>
        <taxon>Bacillati</taxon>
        <taxon>Actinomycetota</taxon>
        <taxon>Actinomycetes</taxon>
        <taxon>Micrococcales</taxon>
        <taxon>Microbacteriaceae</taxon>
        <taxon>Microbacterium</taxon>
    </lineage>
</organism>
<evidence type="ECO:0000256" key="1">
    <source>
        <dbReference type="SAM" id="Phobius"/>
    </source>
</evidence>
<protein>
    <recommendedName>
        <fullName evidence="4">DUF4307 domain-containing protein</fullName>
    </recommendedName>
</protein>
<keyword evidence="1" id="KW-1133">Transmembrane helix</keyword>
<feature type="transmembrane region" description="Helical" evidence="1">
    <location>
        <begin position="21"/>
        <end position="42"/>
    </location>
</feature>
<keyword evidence="3" id="KW-1185">Reference proteome</keyword>
<keyword evidence="1" id="KW-0812">Transmembrane</keyword>
<sequence>MTTQQMLDERYGRTRTRGRRWGLWIGIALGIVAAVVVAWMTVASSASAVDADTTGFRLVDDRTVEVTFQFTSPPGRGVACAVEAQDAEHGTVGWKVVEFEASEAHGRAYRATLPVTAVAVTGFVNNCWVT</sequence>
<comment type="caution">
    <text evidence="2">The sequence shown here is derived from an EMBL/GenBank/DDBJ whole genome shotgun (WGS) entry which is preliminary data.</text>
</comment>